<gene>
    <name evidence="1" type="ORF">SSLN_LOCUS5247</name>
</gene>
<dbReference type="EMBL" id="UYSU01033175">
    <property type="protein sequence ID" value="VDL91632.1"/>
    <property type="molecule type" value="Genomic_DNA"/>
</dbReference>
<dbReference type="OrthoDB" id="10520692at2759"/>
<reference evidence="1 2" key="2">
    <citation type="submission" date="2018-11" db="EMBL/GenBank/DDBJ databases">
        <authorList>
            <consortium name="Pathogen Informatics"/>
        </authorList>
    </citation>
    <scope>NUCLEOTIDE SEQUENCE [LARGE SCALE GENOMIC DNA]</scope>
    <source>
        <strain evidence="1 2">NST_G2</strain>
    </source>
</reference>
<organism evidence="3">
    <name type="scientific">Schistocephalus solidus</name>
    <name type="common">Tapeworm</name>
    <dbReference type="NCBI Taxonomy" id="70667"/>
    <lineage>
        <taxon>Eukaryota</taxon>
        <taxon>Metazoa</taxon>
        <taxon>Spiralia</taxon>
        <taxon>Lophotrochozoa</taxon>
        <taxon>Platyhelminthes</taxon>
        <taxon>Cestoda</taxon>
        <taxon>Eucestoda</taxon>
        <taxon>Diphyllobothriidea</taxon>
        <taxon>Diphyllobothriidae</taxon>
        <taxon>Schistocephalus</taxon>
    </lineage>
</organism>
<sequence>MLFYVSQKPSANQLDRNQTEYIQPAVTSLPVSHADTQRPEAKLVRLTNQGSVTAASHTHSAPLLRQQHKGPLRTGRRVLVLFENAAASNNTVLLTRAFPSLPLHASMPVSISPAATMSREQPRQSFSQNNPGADANWNYLSSKPCLATGQTMRRTPKHTRRVSFDVRGDKHGRAVSAVASARASMDSPSSCSSTNSYCSCCESSELGSVTHSFSSSFSSASSSSESGSTAESTSLEAAFRMYELAKCSPVVRRASEFLSYPFALQVNILVSC</sequence>
<dbReference type="Proteomes" id="UP000275846">
    <property type="component" value="Unassembled WGS sequence"/>
</dbReference>
<proteinExistence type="predicted"/>
<dbReference type="WBParaSite" id="SSLN_0000541301-mRNA-1">
    <property type="protein sequence ID" value="SSLN_0000541301-mRNA-1"/>
    <property type="gene ID" value="SSLN_0000541301"/>
</dbReference>
<protein>
    <submittedName>
        <fullName evidence="1 3">Uncharacterized protein</fullName>
    </submittedName>
</protein>
<name>A0A183SLZ9_SCHSO</name>
<dbReference type="AlphaFoldDB" id="A0A183SLZ9"/>
<accession>A0A183SLZ9</accession>
<keyword evidence="2" id="KW-1185">Reference proteome</keyword>
<reference evidence="3" key="1">
    <citation type="submission" date="2016-06" db="UniProtKB">
        <authorList>
            <consortium name="WormBaseParasite"/>
        </authorList>
    </citation>
    <scope>IDENTIFICATION</scope>
</reference>
<evidence type="ECO:0000313" key="3">
    <source>
        <dbReference type="WBParaSite" id="SSLN_0000541301-mRNA-1"/>
    </source>
</evidence>
<evidence type="ECO:0000313" key="1">
    <source>
        <dbReference type="EMBL" id="VDL91632.1"/>
    </source>
</evidence>
<evidence type="ECO:0000313" key="2">
    <source>
        <dbReference type="Proteomes" id="UP000275846"/>
    </source>
</evidence>